<feature type="chain" id="PRO_5047270772" evidence="1">
    <location>
        <begin position="23"/>
        <end position="349"/>
    </location>
</feature>
<organism evidence="3 4">
    <name type="scientific">Flammeovirga kamogawensis</name>
    <dbReference type="NCBI Taxonomy" id="373891"/>
    <lineage>
        <taxon>Bacteria</taxon>
        <taxon>Pseudomonadati</taxon>
        <taxon>Bacteroidota</taxon>
        <taxon>Cytophagia</taxon>
        <taxon>Cytophagales</taxon>
        <taxon>Flammeovirgaceae</taxon>
        <taxon>Flammeovirga</taxon>
    </lineage>
</organism>
<reference evidence="3 4" key="1">
    <citation type="submission" date="2021-05" db="EMBL/GenBank/DDBJ databases">
        <title>Comparative genomic studies on the polysaccharide-degrading batcterial strains of the Flammeovirga genus.</title>
        <authorList>
            <person name="Zewei F."/>
            <person name="Zheng Z."/>
            <person name="Yu L."/>
            <person name="Ruyue G."/>
            <person name="Yanhong M."/>
            <person name="Yuanyuan C."/>
            <person name="Jingyan G."/>
            <person name="Wenjun H."/>
        </authorList>
    </citation>
    <scope>NUCLEOTIDE SEQUENCE [LARGE SCALE GENOMIC DNA]</scope>
    <source>
        <strain evidence="3 4">YS10</strain>
        <plasmid evidence="3 4">p1</plasmid>
    </source>
</reference>
<evidence type="ECO:0000259" key="2">
    <source>
        <dbReference type="Pfam" id="PF07632"/>
    </source>
</evidence>
<feature type="domain" description="Cellulose-binding Sde182 nucleoside hydrolase-like" evidence="2">
    <location>
        <begin position="37"/>
        <end position="280"/>
    </location>
</feature>
<keyword evidence="1" id="KW-0732">Signal</keyword>
<geneLocation type="plasmid" evidence="3 4">
    <name>p1</name>
</geneLocation>
<accession>A0ABX8H625</accession>
<sequence length="349" mass="40062">MCKYYTYIIKCILLILSTTSCAVMQEQTVTQTVVKPRVIITTDICNDKTDSNDKQSLGHLLLYANQVEIIALIPDDCSEKGLLNINECLTAYSVDFNNKENNFQALGFPSPSNLQNRLIENKDNAIKVLITEARKQSDAPLYVLVWGNMRIIKDALFAAPDIASKIRLLTVGTRIKSPFEDRCGNLNWNGWGRTEVFSDHRFKQMWWIENDWANMGLLIGNEPLEIINEIKRFGALGVYLEKVNALKPGFKIADSATLLYLLDPTVSKDHPEYGGWAGNFIKPYPVERPNYWVDRANTKKWNYQNPCDTWELAEQAYTERTNAVKERRKVMYAQLTVRMKKLYNLSLNN</sequence>
<evidence type="ECO:0000313" key="4">
    <source>
        <dbReference type="Proteomes" id="UP000682802"/>
    </source>
</evidence>
<dbReference type="PROSITE" id="PS51257">
    <property type="entry name" value="PROKAR_LIPOPROTEIN"/>
    <property type="match status" value="1"/>
</dbReference>
<dbReference type="EMBL" id="CP076130">
    <property type="protein sequence ID" value="QWG10640.1"/>
    <property type="molecule type" value="Genomic_DNA"/>
</dbReference>
<protein>
    <submittedName>
        <fullName evidence="3">DUF1593 domain-containing protein</fullName>
    </submittedName>
</protein>
<evidence type="ECO:0000313" key="3">
    <source>
        <dbReference type="EMBL" id="QWG10640.1"/>
    </source>
</evidence>
<dbReference type="Gene3D" id="3.90.245.10">
    <property type="entry name" value="Ribonucleoside hydrolase-like"/>
    <property type="match status" value="1"/>
</dbReference>
<dbReference type="Pfam" id="PF07632">
    <property type="entry name" value="Sde182_NH-like"/>
    <property type="match status" value="1"/>
</dbReference>
<feature type="signal peptide" evidence="1">
    <location>
        <begin position="1"/>
        <end position="22"/>
    </location>
</feature>
<dbReference type="InterPro" id="IPR036452">
    <property type="entry name" value="Ribo_hydro-like"/>
</dbReference>
<dbReference type="RefSeq" id="WP_144077133.1">
    <property type="nucleotide sequence ID" value="NZ_CP076130.1"/>
</dbReference>
<dbReference type="Proteomes" id="UP000682802">
    <property type="component" value="Plasmid p1"/>
</dbReference>
<gene>
    <name evidence="3" type="ORF">KM029_24980</name>
</gene>
<name>A0ABX8H625_9BACT</name>
<evidence type="ECO:0000256" key="1">
    <source>
        <dbReference type="SAM" id="SignalP"/>
    </source>
</evidence>
<proteinExistence type="predicted"/>
<keyword evidence="4" id="KW-1185">Reference proteome</keyword>
<dbReference type="InterPro" id="IPR011483">
    <property type="entry name" value="Sde182_NH-like"/>
</dbReference>
<keyword evidence="3" id="KW-0614">Plasmid</keyword>